<dbReference type="EMBL" id="JAEUBG010000087">
    <property type="protein sequence ID" value="KAH3688876.1"/>
    <property type="molecule type" value="Genomic_DNA"/>
</dbReference>
<keyword evidence="2" id="KW-1185">Reference proteome</keyword>
<reference evidence="1" key="2">
    <citation type="submission" date="2021-01" db="EMBL/GenBank/DDBJ databases">
        <authorList>
            <person name="Schikora-Tamarit M.A."/>
        </authorList>
    </citation>
    <scope>NUCLEOTIDE SEQUENCE</scope>
    <source>
        <strain evidence="1">CBS2887</strain>
    </source>
</reference>
<dbReference type="SUPFAM" id="SSF88713">
    <property type="entry name" value="Glycoside hydrolase/deacetylase"/>
    <property type="match status" value="1"/>
</dbReference>
<feature type="non-terminal residue" evidence="1">
    <location>
        <position position="1"/>
    </location>
</feature>
<evidence type="ECO:0000313" key="2">
    <source>
        <dbReference type="Proteomes" id="UP000774326"/>
    </source>
</evidence>
<proteinExistence type="predicted"/>
<accession>A0A9P8TS75</accession>
<comment type="caution">
    <text evidence="1">The sequence shown here is derived from an EMBL/GenBank/DDBJ whole genome shotgun (WGS) entry which is preliminary data.</text>
</comment>
<dbReference type="AlphaFoldDB" id="A0A9P8TS75"/>
<dbReference type="OrthoDB" id="9970124at2759"/>
<reference evidence="1" key="1">
    <citation type="journal article" date="2021" name="Open Biol.">
        <title>Shared evolutionary footprints suggest mitochondrial oxidative damage underlies multiple complex I losses in fungi.</title>
        <authorList>
            <person name="Schikora-Tamarit M.A."/>
            <person name="Marcet-Houben M."/>
            <person name="Nosek J."/>
            <person name="Gabaldon T."/>
        </authorList>
    </citation>
    <scope>NUCLEOTIDE SEQUENCE</scope>
    <source>
        <strain evidence="1">CBS2887</strain>
    </source>
</reference>
<name>A0A9P8TS75_WICPI</name>
<protein>
    <recommendedName>
        <fullName evidence="3">Allantoinase</fullName>
    </recommendedName>
</protein>
<dbReference type="Proteomes" id="UP000774326">
    <property type="component" value="Unassembled WGS sequence"/>
</dbReference>
<gene>
    <name evidence="1" type="ORF">WICPIJ_000140</name>
</gene>
<evidence type="ECO:0008006" key="3">
    <source>
        <dbReference type="Google" id="ProtNLM"/>
    </source>
</evidence>
<dbReference type="Gene3D" id="3.20.20.370">
    <property type="entry name" value="Glycoside hydrolase/deacetylase"/>
    <property type="match status" value="1"/>
</dbReference>
<dbReference type="InterPro" id="IPR011330">
    <property type="entry name" value="Glyco_hydro/deAcase_b/a-brl"/>
</dbReference>
<dbReference type="PANTHER" id="PTHR43123">
    <property type="entry name" value="POLYSACCHARIDE DEACETYLASE-RELATED"/>
    <property type="match status" value="1"/>
</dbReference>
<sequence>GQFFEYLKDSFDELYAEGENGSPKMLSIGLHSRLVGRPGRIAGLRKFVEYIKKKDGVWVATREEIANHWREQFPYKASL</sequence>
<dbReference type="GO" id="GO:0005975">
    <property type="term" value="P:carbohydrate metabolic process"/>
    <property type="evidence" value="ECO:0007669"/>
    <property type="project" value="InterPro"/>
</dbReference>
<organism evidence="1 2">
    <name type="scientific">Wickerhamomyces pijperi</name>
    <name type="common">Yeast</name>
    <name type="synonym">Pichia pijperi</name>
    <dbReference type="NCBI Taxonomy" id="599730"/>
    <lineage>
        <taxon>Eukaryota</taxon>
        <taxon>Fungi</taxon>
        <taxon>Dikarya</taxon>
        <taxon>Ascomycota</taxon>
        <taxon>Saccharomycotina</taxon>
        <taxon>Saccharomycetes</taxon>
        <taxon>Phaffomycetales</taxon>
        <taxon>Wickerhamomycetaceae</taxon>
        <taxon>Wickerhamomyces</taxon>
    </lineage>
</organism>
<dbReference type="PANTHER" id="PTHR43123:SF1">
    <property type="entry name" value="POLYSACCHARIDE DEACETYLASE-RELATED"/>
    <property type="match status" value="1"/>
</dbReference>
<evidence type="ECO:0000313" key="1">
    <source>
        <dbReference type="EMBL" id="KAH3688876.1"/>
    </source>
</evidence>